<dbReference type="Proteomes" id="UP001494902">
    <property type="component" value="Unassembled WGS sequence"/>
</dbReference>
<dbReference type="PANTHER" id="PTHR42760">
    <property type="entry name" value="SHORT-CHAIN DEHYDROGENASES/REDUCTASES FAMILY MEMBER"/>
    <property type="match status" value="1"/>
</dbReference>
<feature type="domain" description="Ketoreductase" evidence="3">
    <location>
        <begin position="10"/>
        <end position="191"/>
    </location>
</feature>
<dbReference type="InterPro" id="IPR020904">
    <property type="entry name" value="Sc_DH/Rdtase_CS"/>
</dbReference>
<dbReference type="PROSITE" id="PS00061">
    <property type="entry name" value="ADH_SHORT"/>
    <property type="match status" value="1"/>
</dbReference>
<accession>A0ABV1K3B2</accession>
<dbReference type="InterPro" id="IPR057326">
    <property type="entry name" value="KR_dom"/>
</dbReference>
<evidence type="ECO:0000256" key="1">
    <source>
        <dbReference type="ARBA" id="ARBA00006484"/>
    </source>
</evidence>
<evidence type="ECO:0000259" key="3">
    <source>
        <dbReference type="SMART" id="SM00822"/>
    </source>
</evidence>
<dbReference type="SMART" id="SM00822">
    <property type="entry name" value="PKS_KR"/>
    <property type="match status" value="1"/>
</dbReference>
<dbReference type="InterPro" id="IPR036291">
    <property type="entry name" value="NAD(P)-bd_dom_sf"/>
</dbReference>
<dbReference type="SUPFAM" id="SSF51735">
    <property type="entry name" value="NAD(P)-binding Rossmann-fold domains"/>
    <property type="match status" value="1"/>
</dbReference>
<dbReference type="CDD" id="cd05233">
    <property type="entry name" value="SDR_c"/>
    <property type="match status" value="1"/>
</dbReference>
<keyword evidence="5" id="KW-1185">Reference proteome</keyword>
<sequence>MLSATGIAGRAALVTGAASGIGRATVLALARDGVRVLAVDRQPVDEVCAAAGDGTVVGVHGDVTDAASVTAAVSRAVEEFGGLDIAVHCAGVVSETAIEDLERPEWDLQLDVNLTGSYAVSRAVLPHLSAAGAGRLVLFSSIAARVGGVNSGAAYVASKGGVGALGKWLARRYGPAGVTVNMIAPGPVDSPMTHGRDYAPEAYPVPRMGTPEELAAAVVFLVSDAAAWITGHTLDVNGGIYMN</sequence>
<reference evidence="4 5" key="1">
    <citation type="submission" date="2024-03" db="EMBL/GenBank/DDBJ databases">
        <title>Draft genome sequence of Pseudonocardia nematodicida JCM 31783.</title>
        <authorList>
            <person name="Butdee W."/>
            <person name="Duangmal K."/>
        </authorList>
    </citation>
    <scope>NUCLEOTIDE SEQUENCE [LARGE SCALE GENOMIC DNA]</scope>
    <source>
        <strain evidence="4 5">JCM 31783</strain>
    </source>
</reference>
<dbReference type="InterPro" id="IPR002347">
    <property type="entry name" value="SDR_fam"/>
</dbReference>
<name>A0ABV1K3B2_9PSEU</name>
<dbReference type="PRINTS" id="PR00081">
    <property type="entry name" value="GDHRDH"/>
</dbReference>
<protein>
    <submittedName>
        <fullName evidence="4">SDR family NAD(P)-dependent oxidoreductase</fullName>
    </submittedName>
</protein>
<proteinExistence type="inferred from homology"/>
<comment type="caution">
    <text evidence="4">The sequence shown here is derived from an EMBL/GenBank/DDBJ whole genome shotgun (WGS) entry which is preliminary data.</text>
</comment>
<dbReference type="EMBL" id="JBEDNQ010000001">
    <property type="protein sequence ID" value="MEQ3548950.1"/>
    <property type="molecule type" value="Genomic_DNA"/>
</dbReference>
<keyword evidence="2" id="KW-0560">Oxidoreductase</keyword>
<dbReference type="RefSeq" id="WP_349296043.1">
    <property type="nucleotide sequence ID" value="NZ_JBEDNQ010000001.1"/>
</dbReference>
<evidence type="ECO:0000313" key="5">
    <source>
        <dbReference type="Proteomes" id="UP001494902"/>
    </source>
</evidence>
<comment type="similarity">
    <text evidence="1">Belongs to the short-chain dehydrogenases/reductases (SDR) family.</text>
</comment>
<dbReference type="Pfam" id="PF13561">
    <property type="entry name" value="adh_short_C2"/>
    <property type="match status" value="1"/>
</dbReference>
<dbReference type="Gene3D" id="3.40.50.720">
    <property type="entry name" value="NAD(P)-binding Rossmann-like Domain"/>
    <property type="match status" value="1"/>
</dbReference>
<organism evidence="4 5">
    <name type="scientific">Pseudonocardia nematodicida</name>
    <dbReference type="NCBI Taxonomy" id="1206997"/>
    <lineage>
        <taxon>Bacteria</taxon>
        <taxon>Bacillati</taxon>
        <taxon>Actinomycetota</taxon>
        <taxon>Actinomycetes</taxon>
        <taxon>Pseudonocardiales</taxon>
        <taxon>Pseudonocardiaceae</taxon>
        <taxon>Pseudonocardia</taxon>
    </lineage>
</organism>
<evidence type="ECO:0000313" key="4">
    <source>
        <dbReference type="EMBL" id="MEQ3548950.1"/>
    </source>
</evidence>
<gene>
    <name evidence="4" type="ORF">WIS52_00590</name>
</gene>
<evidence type="ECO:0000256" key="2">
    <source>
        <dbReference type="ARBA" id="ARBA00023002"/>
    </source>
</evidence>
<dbReference type="PANTHER" id="PTHR42760:SF133">
    <property type="entry name" value="3-OXOACYL-[ACYL-CARRIER-PROTEIN] REDUCTASE"/>
    <property type="match status" value="1"/>
</dbReference>